<sequence length="167" mass="19335">MVVSEQNQQASTSTDDRFFNLPLFDILIEFFNEDGWVYKEIEHRRVVALGIEGKNGRFDCYAIAREEEKQITVYSIFPVKVPDYKRQNISDFVTRANYGMVIGNFEMNFYDGEIRYKTSLDVAGDRLTPALIKHLIYTNVSTMDKFLPGIMSIIYGNISPEEAISRY</sequence>
<protein>
    <recommendedName>
        <fullName evidence="3">YbjN domain-containing protein</fullName>
    </recommendedName>
</protein>
<reference evidence="1 2" key="1">
    <citation type="journal article" date="2019" name="J Genomics">
        <title>The Draft Genome of a Hydrogen-producing Cyanobacterium, Arthrospira platensis NIES-46.</title>
        <authorList>
            <person name="Suzuki S."/>
            <person name="Yamaguchi H."/>
            <person name="Kawachi M."/>
        </authorList>
    </citation>
    <scope>NUCLEOTIDE SEQUENCE [LARGE SCALE GENOMIC DNA]</scope>
    <source>
        <strain evidence="1 2">NIES-46</strain>
    </source>
</reference>
<keyword evidence="2" id="KW-1185">Reference proteome</keyword>
<evidence type="ECO:0008006" key="3">
    <source>
        <dbReference type="Google" id="ProtNLM"/>
    </source>
</evidence>
<organism evidence="1 2">
    <name type="scientific">Limnospira platensis NIES-46</name>
    <dbReference type="NCBI Taxonomy" id="1236695"/>
    <lineage>
        <taxon>Bacteria</taxon>
        <taxon>Bacillati</taxon>
        <taxon>Cyanobacteriota</taxon>
        <taxon>Cyanophyceae</taxon>
        <taxon>Oscillatoriophycideae</taxon>
        <taxon>Oscillatoriales</taxon>
        <taxon>Sirenicapillariaceae</taxon>
        <taxon>Limnospira</taxon>
    </lineage>
</organism>
<dbReference type="CDD" id="cd17033">
    <property type="entry name" value="DR1245-like"/>
    <property type="match status" value="1"/>
</dbReference>
<evidence type="ECO:0000313" key="2">
    <source>
        <dbReference type="Proteomes" id="UP000326169"/>
    </source>
</evidence>
<name>A0A5M3TC68_LIMPL</name>
<dbReference type="Pfam" id="PF10722">
    <property type="entry name" value="YbjN"/>
    <property type="match status" value="1"/>
</dbReference>
<dbReference type="RefSeq" id="WP_006619285.1">
    <property type="nucleotide sequence ID" value="NZ_BIMW01000122.1"/>
</dbReference>
<dbReference type="Proteomes" id="UP000326169">
    <property type="component" value="Unassembled WGS sequence"/>
</dbReference>
<comment type="caution">
    <text evidence="1">The sequence shown here is derived from an EMBL/GenBank/DDBJ whole genome shotgun (WGS) entry which is preliminary data.</text>
</comment>
<accession>A0A5M3TC68</accession>
<gene>
    <name evidence="1" type="ORF">NIES46_31000</name>
</gene>
<dbReference type="EMBL" id="BIMW01000122">
    <property type="protein sequence ID" value="GCE95039.1"/>
    <property type="molecule type" value="Genomic_DNA"/>
</dbReference>
<dbReference type="GeneID" id="301683906"/>
<evidence type="ECO:0000313" key="1">
    <source>
        <dbReference type="EMBL" id="GCE95039.1"/>
    </source>
</evidence>
<dbReference type="InterPro" id="IPR019660">
    <property type="entry name" value="Put_sensory_transdc_reg_YbjN"/>
</dbReference>
<proteinExistence type="predicted"/>